<keyword evidence="1" id="KW-0732">Signal</keyword>
<dbReference type="Proteomes" id="UP000777002">
    <property type="component" value="Unassembled WGS sequence"/>
</dbReference>
<evidence type="ECO:0000256" key="1">
    <source>
        <dbReference type="SAM" id="SignalP"/>
    </source>
</evidence>
<name>A0ABS2GTJ0_9BURK</name>
<gene>
    <name evidence="3" type="ORF">H5985_05850</name>
</gene>
<dbReference type="Gene3D" id="2.40.100.20">
    <property type="match status" value="1"/>
</dbReference>
<dbReference type="SUPFAM" id="SSF50891">
    <property type="entry name" value="Cyclophilin-like"/>
    <property type="match status" value="1"/>
</dbReference>
<dbReference type="InterPro" id="IPR029000">
    <property type="entry name" value="Cyclophilin-like_dom_sf"/>
</dbReference>
<sequence>MFKHILPIALAMSLAGETMAATIEMVVDDKVYNVELADHAAAQDLMSRLPMTLTFENFGQTERIAYLENALKLGNAPTSTTPVVGDFAYYIPWGNVCVFIKDFRHSSDLVPMGKMSEEATEAVRKSEDRPVTFRAIQK</sequence>
<dbReference type="Pfam" id="PF18050">
    <property type="entry name" value="Cyclophil_like2"/>
    <property type="match status" value="1"/>
</dbReference>
<proteinExistence type="predicted"/>
<dbReference type="RefSeq" id="WP_205050380.1">
    <property type="nucleotide sequence ID" value="NZ_JACJKX010000009.1"/>
</dbReference>
<feature type="signal peptide" evidence="1">
    <location>
        <begin position="1"/>
        <end position="20"/>
    </location>
</feature>
<feature type="chain" id="PRO_5046031049" description="Cyclophilin-like domain-containing protein" evidence="1">
    <location>
        <begin position="21"/>
        <end position="138"/>
    </location>
</feature>
<reference evidence="3 4" key="1">
    <citation type="journal article" date="2021" name="Sci. Rep.">
        <title>The distribution of antibiotic resistance genes in chicken gut microbiota commensals.</title>
        <authorList>
            <person name="Juricova H."/>
            <person name="Matiasovicova J."/>
            <person name="Kubasova T."/>
            <person name="Cejkova D."/>
            <person name="Rychlik I."/>
        </authorList>
    </citation>
    <scope>NUCLEOTIDE SEQUENCE [LARGE SCALE GENOMIC DNA]</scope>
    <source>
        <strain evidence="3 4">An562</strain>
    </source>
</reference>
<keyword evidence="4" id="KW-1185">Reference proteome</keyword>
<dbReference type="EMBL" id="JACJKX010000009">
    <property type="protein sequence ID" value="MBM6928791.1"/>
    <property type="molecule type" value="Genomic_DNA"/>
</dbReference>
<organism evidence="3 4">
    <name type="scientific">Parasutterella secunda</name>
    <dbReference type="NCBI Taxonomy" id="626947"/>
    <lineage>
        <taxon>Bacteria</taxon>
        <taxon>Pseudomonadati</taxon>
        <taxon>Pseudomonadota</taxon>
        <taxon>Betaproteobacteria</taxon>
        <taxon>Burkholderiales</taxon>
        <taxon>Sutterellaceae</taxon>
        <taxon>Parasutterella</taxon>
    </lineage>
</organism>
<evidence type="ECO:0000313" key="3">
    <source>
        <dbReference type="EMBL" id="MBM6928791.1"/>
    </source>
</evidence>
<evidence type="ECO:0000313" key="4">
    <source>
        <dbReference type="Proteomes" id="UP000777002"/>
    </source>
</evidence>
<evidence type="ECO:0000259" key="2">
    <source>
        <dbReference type="Pfam" id="PF18050"/>
    </source>
</evidence>
<dbReference type="InterPro" id="IPR041183">
    <property type="entry name" value="Cyclophilin-like"/>
</dbReference>
<protein>
    <recommendedName>
        <fullName evidence="2">Cyclophilin-like domain-containing protein</fullName>
    </recommendedName>
</protein>
<feature type="domain" description="Cyclophilin-like" evidence="2">
    <location>
        <begin position="25"/>
        <end position="133"/>
    </location>
</feature>
<accession>A0ABS2GTJ0</accession>
<comment type="caution">
    <text evidence="3">The sequence shown here is derived from an EMBL/GenBank/DDBJ whole genome shotgun (WGS) entry which is preliminary data.</text>
</comment>